<dbReference type="InterPro" id="IPR002935">
    <property type="entry name" value="SAM_O-MeTrfase"/>
</dbReference>
<dbReference type="AlphaFoldDB" id="A0ABD5WDL7"/>
<organism evidence="4 5">
    <name type="scientific">Halobaculum lipolyticum</name>
    <dbReference type="NCBI Taxonomy" id="3032001"/>
    <lineage>
        <taxon>Archaea</taxon>
        <taxon>Methanobacteriati</taxon>
        <taxon>Methanobacteriota</taxon>
        <taxon>Stenosarchaea group</taxon>
        <taxon>Halobacteria</taxon>
        <taxon>Halobacteriales</taxon>
        <taxon>Haloferacaceae</taxon>
        <taxon>Halobaculum</taxon>
    </lineage>
</organism>
<keyword evidence="5" id="KW-1185">Reference proteome</keyword>
<keyword evidence="1 4" id="KW-0489">Methyltransferase</keyword>
<dbReference type="SUPFAM" id="SSF53335">
    <property type="entry name" value="S-adenosyl-L-methionine-dependent methyltransferases"/>
    <property type="match status" value="1"/>
</dbReference>
<dbReference type="InterPro" id="IPR029063">
    <property type="entry name" value="SAM-dependent_MTases_sf"/>
</dbReference>
<dbReference type="Gene3D" id="3.40.50.150">
    <property type="entry name" value="Vaccinia Virus protein VP39"/>
    <property type="match status" value="1"/>
</dbReference>
<dbReference type="Proteomes" id="UP001596461">
    <property type="component" value="Unassembled WGS sequence"/>
</dbReference>
<dbReference type="CDD" id="cd02440">
    <property type="entry name" value="AdoMet_MTases"/>
    <property type="match status" value="1"/>
</dbReference>
<evidence type="ECO:0000256" key="3">
    <source>
        <dbReference type="ARBA" id="ARBA00022691"/>
    </source>
</evidence>
<accession>A0ABD5WDL7</accession>
<dbReference type="PANTHER" id="PTHR43167">
    <property type="entry name" value="PUTATIVE (AFU_ORTHOLOGUE AFUA_6G01830)-RELATED"/>
    <property type="match status" value="1"/>
</dbReference>
<protein>
    <submittedName>
        <fullName evidence="4">O-methyltransferase</fullName>
        <ecNumber evidence="4">2.1.1.-</ecNumber>
    </submittedName>
</protein>
<gene>
    <name evidence="4" type="ORF">ACFQL9_04775</name>
</gene>
<evidence type="ECO:0000256" key="2">
    <source>
        <dbReference type="ARBA" id="ARBA00022679"/>
    </source>
</evidence>
<name>A0ABD5WDL7_9EURY</name>
<dbReference type="Pfam" id="PF13578">
    <property type="entry name" value="Methyltransf_24"/>
    <property type="match status" value="1"/>
</dbReference>
<dbReference type="GeneID" id="81125804"/>
<keyword evidence="3" id="KW-0949">S-adenosyl-L-methionine</keyword>
<evidence type="ECO:0000313" key="4">
    <source>
        <dbReference type="EMBL" id="MFC7068949.1"/>
    </source>
</evidence>
<dbReference type="RefSeq" id="WP_284030947.1">
    <property type="nucleotide sequence ID" value="NZ_CP126154.1"/>
</dbReference>
<reference evidence="4 5" key="1">
    <citation type="journal article" date="2019" name="Int. J. Syst. Evol. Microbiol.">
        <title>The Global Catalogue of Microorganisms (GCM) 10K type strain sequencing project: providing services to taxonomists for standard genome sequencing and annotation.</title>
        <authorList>
            <consortium name="The Broad Institute Genomics Platform"/>
            <consortium name="The Broad Institute Genome Sequencing Center for Infectious Disease"/>
            <person name="Wu L."/>
            <person name="Ma J."/>
        </authorList>
    </citation>
    <scope>NUCLEOTIDE SEQUENCE [LARGE SCALE GENOMIC DNA]</scope>
    <source>
        <strain evidence="4 5">DT31</strain>
    </source>
</reference>
<comment type="caution">
    <text evidence="4">The sequence shown here is derived from an EMBL/GenBank/DDBJ whole genome shotgun (WGS) entry which is preliminary data.</text>
</comment>
<evidence type="ECO:0000256" key="1">
    <source>
        <dbReference type="ARBA" id="ARBA00022603"/>
    </source>
</evidence>
<dbReference type="PROSITE" id="PS51682">
    <property type="entry name" value="SAM_OMT_I"/>
    <property type="match status" value="1"/>
</dbReference>
<dbReference type="EMBL" id="JBHTAH010000003">
    <property type="protein sequence ID" value="MFC7068949.1"/>
    <property type="molecule type" value="Genomic_DNA"/>
</dbReference>
<dbReference type="EC" id="2.1.1.-" evidence="4"/>
<dbReference type="GO" id="GO:0008168">
    <property type="term" value="F:methyltransferase activity"/>
    <property type="evidence" value="ECO:0007669"/>
    <property type="project" value="UniProtKB-KW"/>
</dbReference>
<dbReference type="GO" id="GO:0032259">
    <property type="term" value="P:methylation"/>
    <property type="evidence" value="ECO:0007669"/>
    <property type="project" value="UniProtKB-KW"/>
</dbReference>
<keyword evidence="2 4" id="KW-0808">Transferase</keyword>
<dbReference type="PANTHER" id="PTHR43167:SF1">
    <property type="entry name" value="PUTATIVE (AFU_ORTHOLOGUE AFUA_6G01830)-RELATED"/>
    <property type="match status" value="1"/>
</dbReference>
<proteinExistence type="predicted"/>
<sequence>MVLSEEVSRFVRAAGPDHTDVQTRMADFARDHDFPNIGPESGAVLRLLARLTDADTVFEFGSGFGYSASWFLRGGADRVVLTEFDADELDQGRRFMADAGLADRCVFEQGDAMETVERYDGPFDVVLIDHQKERYADAFRAVREKLAPGGVVAADNVMRGPIDFDALLASLDGDAGALDAGTDQTRGIAAYLDAVRDDDLFETAVLPVGSGLAVSTNTA</sequence>
<evidence type="ECO:0000313" key="5">
    <source>
        <dbReference type="Proteomes" id="UP001596461"/>
    </source>
</evidence>